<gene>
    <name evidence="3" type="ORF">ACG02S_20675</name>
</gene>
<dbReference type="CDD" id="cd10283">
    <property type="entry name" value="MnuA_DNase1-like"/>
    <property type="match status" value="1"/>
</dbReference>
<dbReference type="NCBIfam" id="NF033681">
    <property type="entry name" value="ExeM_NucH_DNase"/>
    <property type="match status" value="1"/>
</dbReference>
<feature type="signal peptide" evidence="1">
    <location>
        <begin position="1"/>
        <end position="21"/>
    </location>
</feature>
<dbReference type="Gene3D" id="2.150.10.10">
    <property type="entry name" value="Serralysin-like metalloprotease, C-terminal"/>
    <property type="match status" value="1"/>
</dbReference>
<dbReference type="InterPro" id="IPR036691">
    <property type="entry name" value="Endo/exonu/phosph_ase_sf"/>
</dbReference>
<keyword evidence="4" id="KW-1185">Reference proteome</keyword>
<dbReference type="PRINTS" id="PR00313">
    <property type="entry name" value="CABNDNGRPT"/>
</dbReference>
<keyword evidence="1" id="KW-0732">Signal</keyword>
<sequence length="1020" mass="102972">MQLKPLVALLAAAFAAPAAFAAGNVVISQVYGAGGNNGAVLTHDYVELHNRSSSTVSLAGWSVQYTSAAGTGALGASGNLVTLSGSLEPGQFYLVRMAGGANGAALPTPDATGTIGMSATAGKVALVKQAASLGCNGGSSACSPAQMALVEDLVGFGSANFFEGTAPTPAASTTLAVLRAANGCTDTDDNGADFATGTPAPRNKASAFVTCDGGSGPVNAPIVPACPDQVAVSGTASGFTVRAKDTDSRVTAATVVGSLPAGVTLDSFVASTEDNTDAAQSFNVSNTLAAGNYTLGLKWDNDEAQTATCSFKLSASGVVSIPAIQGAGAKSPLAGTAVTTSGVVTKLINNGFYLQDPVGDNDAATSDGIFVFTSSAPTVAVGDQVTVSASVVEYSVSSSAASQANPLTELSNVAGITVNSSGNALPQPVEVSLAALATQAAMERYEGMLVRITDALTVNQTNFVGSWGQLTVSAGGRTFTPTNVERPGPAAQALQVANLARSVVLDDGSSLGTPNPTPYLWQDGTVRAGDTLEGVTGVVDFGPSTDAATGPLSYKIHPTAAPVFARPTPRPAAPPAVGGNVRIASANVLNYFTSGGGSAFVPGSGTSCQVDCRGANSLAEFNRQRTKILAMLSGMNADVVGLMEIQNNGNFAVQDLVNGLNAQLGAGTYAAVPLPAAGTGTDAIRVAMIYKPAKLGLVGASMSDTNTVNNRPTFAQGFVTANGEKFAVMVNHLKSKGCGGASGLNADQGDLQSCFNDDRKDQAQRLLTWLPSVKATAQTEDVILIGDMNAYAKEDPIHLLTSAGLVDIVGQFDPLDYSYVFDAMAGRLDHALGTASVAAKAVGATSWHVNADEPEITDYNLEGRATGNDWYQPSVFRASDHDPMLIGLNLVKAIGGTAGRDTLVGTPGDDVIEGGAGADTLTGGAGANQFVYGSMLDQGDVITDFVPGKDTLVLTRLLASLGITSADPLASGHVTCTTSPAGAVINIDADGSASATQRPRSLLQLRGVACGALTASSYKF</sequence>
<protein>
    <submittedName>
        <fullName evidence="3">ExeM/NucH family extracellular endonuclease</fullName>
    </submittedName>
</protein>
<dbReference type="GO" id="GO:0004519">
    <property type="term" value="F:endonuclease activity"/>
    <property type="evidence" value="ECO:0007669"/>
    <property type="project" value="UniProtKB-KW"/>
</dbReference>
<evidence type="ECO:0000313" key="3">
    <source>
        <dbReference type="EMBL" id="MFG6416314.1"/>
    </source>
</evidence>
<evidence type="ECO:0000259" key="2">
    <source>
        <dbReference type="PROSITE" id="PS51841"/>
    </source>
</evidence>
<dbReference type="SUPFAM" id="SSF74853">
    <property type="entry name" value="Lamin A/C globular tail domain"/>
    <property type="match status" value="1"/>
</dbReference>
<name>A0ABW7ESM6_9BURK</name>
<dbReference type="InterPro" id="IPR001343">
    <property type="entry name" value="Hemolysn_Ca-bd"/>
</dbReference>
<dbReference type="Pfam" id="PF00932">
    <property type="entry name" value="LTD"/>
    <property type="match status" value="1"/>
</dbReference>
<dbReference type="InterPro" id="IPR001322">
    <property type="entry name" value="Lamin_tail_dom"/>
</dbReference>
<dbReference type="PANTHER" id="PTHR42834:SF1">
    <property type="entry name" value="ENDONUCLEASE_EXONUCLEASE_PHOSPHATASE FAMILY PROTEIN (AFU_ORTHOLOGUE AFUA_3G09210)"/>
    <property type="match status" value="1"/>
</dbReference>
<dbReference type="CDD" id="cd04486">
    <property type="entry name" value="YhcR_OBF_like"/>
    <property type="match status" value="1"/>
</dbReference>
<dbReference type="PROSITE" id="PS00330">
    <property type="entry name" value="HEMOLYSIN_CALCIUM"/>
    <property type="match status" value="1"/>
</dbReference>
<dbReference type="Pfam" id="PF03372">
    <property type="entry name" value="Exo_endo_phos"/>
    <property type="match status" value="1"/>
</dbReference>
<dbReference type="InterPro" id="IPR047971">
    <property type="entry name" value="ExeM-like"/>
</dbReference>
<feature type="domain" description="LTD" evidence="2">
    <location>
        <begin position="13"/>
        <end position="158"/>
    </location>
</feature>
<evidence type="ECO:0000256" key="1">
    <source>
        <dbReference type="SAM" id="SignalP"/>
    </source>
</evidence>
<accession>A0ABW7ESM6</accession>
<dbReference type="Pfam" id="PF00353">
    <property type="entry name" value="HemolysinCabind"/>
    <property type="match status" value="1"/>
</dbReference>
<comment type="caution">
    <text evidence="3">The sequence shown here is derived from an EMBL/GenBank/DDBJ whole genome shotgun (WGS) entry which is preliminary data.</text>
</comment>
<dbReference type="PANTHER" id="PTHR42834">
    <property type="entry name" value="ENDONUCLEASE/EXONUCLEASE/PHOSPHATASE FAMILY PROTEIN (AFU_ORTHOLOGUE AFUA_3G09210)"/>
    <property type="match status" value="1"/>
</dbReference>
<evidence type="ECO:0000313" key="4">
    <source>
        <dbReference type="Proteomes" id="UP001606300"/>
    </source>
</evidence>
<keyword evidence="3" id="KW-0540">Nuclease</keyword>
<keyword evidence="3" id="KW-0378">Hydrolase</keyword>
<dbReference type="InterPro" id="IPR019960">
    <property type="entry name" value="T1SS_VCA0849"/>
</dbReference>
<dbReference type="EMBL" id="JBIGHY010000008">
    <property type="protein sequence ID" value="MFG6416314.1"/>
    <property type="molecule type" value="Genomic_DNA"/>
</dbReference>
<dbReference type="InterPro" id="IPR036415">
    <property type="entry name" value="Lamin_tail_dom_sf"/>
</dbReference>
<dbReference type="PROSITE" id="PS51841">
    <property type="entry name" value="LTD"/>
    <property type="match status" value="1"/>
</dbReference>
<dbReference type="NCBIfam" id="TIGR03661">
    <property type="entry name" value="T1SS_VCA0849"/>
    <property type="match status" value="1"/>
</dbReference>
<dbReference type="SUPFAM" id="SSF56219">
    <property type="entry name" value="DNase I-like"/>
    <property type="match status" value="1"/>
</dbReference>
<dbReference type="Proteomes" id="UP001606300">
    <property type="component" value="Unassembled WGS sequence"/>
</dbReference>
<keyword evidence="3" id="KW-0255">Endonuclease</keyword>
<dbReference type="SUPFAM" id="SSF51120">
    <property type="entry name" value="beta-Roll"/>
    <property type="match status" value="1"/>
</dbReference>
<feature type="chain" id="PRO_5046166539" evidence="1">
    <location>
        <begin position="22"/>
        <end position="1020"/>
    </location>
</feature>
<organism evidence="3 4">
    <name type="scientific">Pelomonas dachongensis</name>
    <dbReference type="NCBI Taxonomy" id="3299029"/>
    <lineage>
        <taxon>Bacteria</taxon>
        <taxon>Pseudomonadati</taxon>
        <taxon>Pseudomonadota</taxon>
        <taxon>Betaproteobacteria</taxon>
        <taxon>Burkholderiales</taxon>
        <taxon>Sphaerotilaceae</taxon>
        <taxon>Roseateles</taxon>
    </lineage>
</organism>
<dbReference type="Gene3D" id="3.60.10.10">
    <property type="entry name" value="Endonuclease/exonuclease/phosphatase"/>
    <property type="match status" value="1"/>
</dbReference>
<dbReference type="InterPro" id="IPR005135">
    <property type="entry name" value="Endo/exonuclease/phosphatase"/>
</dbReference>
<dbReference type="InterPro" id="IPR011049">
    <property type="entry name" value="Serralysin-like_metalloprot_C"/>
</dbReference>
<proteinExistence type="predicted"/>
<dbReference type="InterPro" id="IPR018511">
    <property type="entry name" value="Hemolysin-typ_Ca-bd_CS"/>
</dbReference>
<dbReference type="RefSeq" id="WP_394472373.1">
    <property type="nucleotide sequence ID" value="NZ_JBIGHY010000008.1"/>
</dbReference>
<reference evidence="3 4" key="1">
    <citation type="submission" date="2024-09" db="EMBL/GenBank/DDBJ databases">
        <title>Novel species of the genus Pelomonas and Roseateles isolated from streams.</title>
        <authorList>
            <person name="Lu H."/>
        </authorList>
    </citation>
    <scope>NUCLEOTIDE SEQUENCE [LARGE SCALE GENOMIC DNA]</scope>
    <source>
        <strain evidence="3 4">DC23W</strain>
    </source>
</reference>